<dbReference type="Pfam" id="PF01825">
    <property type="entry name" value="GPS"/>
    <property type="match status" value="1"/>
</dbReference>
<feature type="domain" description="G-protein coupled receptors family 2 profile 2" evidence="12">
    <location>
        <begin position="801"/>
        <end position="1039"/>
    </location>
</feature>
<dbReference type="GO" id="GO:0007189">
    <property type="term" value="P:adenylate cyclase-activating G protein-coupled receptor signaling pathway"/>
    <property type="evidence" value="ECO:0007669"/>
    <property type="project" value="TreeGrafter"/>
</dbReference>
<dbReference type="Proteomes" id="UP000887568">
    <property type="component" value="Unplaced"/>
</dbReference>
<dbReference type="RefSeq" id="XP_038055085.1">
    <property type="nucleotide sequence ID" value="XM_038199157.1"/>
</dbReference>
<feature type="compositionally biased region" description="Polar residues" evidence="9">
    <location>
        <begin position="138"/>
        <end position="155"/>
    </location>
</feature>
<dbReference type="Gene3D" id="2.60.220.50">
    <property type="match status" value="1"/>
</dbReference>
<dbReference type="InterPro" id="IPR057244">
    <property type="entry name" value="GAIN_B"/>
</dbReference>
<dbReference type="PROSITE" id="PS00650">
    <property type="entry name" value="G_PROTEIN_RECEP_F2_2"/>
    <property type="match status" value="1"/>
</dbReference>
<dbReference type="InterPro" id="IPR017983">
    <property type="entry name" value="GPCR_2_secretin-like_CS"/>
</dbReference>
<feature type="region of interest" description="Disordered" evidence="9">
    <location>
        <begin position="1071"/>
        <end position="1090"/>
    </location>
</feature>
<keyword evidence="6 10" id="KW-0472">Membrane</keyword>
<dbReference type="OMA" id="ALTIHIN"/>
<feature type="transmembrane region" description="Helical" evidence="10">
    <location>
        <begin position="944"/>
        <end position="966"/>
    </location>
</feature>
<keyword evidence="5 10" id="KW-1133">Transmembrane helix</keyword>
<dbReference type="GO" id="GO:0005886">
    <property type="term" value="C:plasma membrane"/>
    <property type="evidence" value="ECO:0007669"/>
    <property type="project" value="TreeGrafter"/>
</dbReference>
<feature type="transmembrane region" description="Helical" evidence="10">
    <location>
        <begin position="905"/>
        <end position="924"/>
    </location>
</feature>
<feature type="region of interest" description="Disordered" evidence="9">
    <location>
        <begin position="69"/>
        <end position="111"/>
    </location>
</feature>
<dbReference type="SMART" id="SM00303">
    <property type="entry name" value="GPS"/>
    <property type="match status" value="1"/>
</dbReference>
<dbReference type="EnsemblMetazoa" id="XM_038199157.1">
    <property type="protein sequence ID" value="XP_038055085.1"/>
    <property type="gene ID" value="LOC119727304"/>
</dbReference>
<evidence type="ECO:0000256" key="4">
    <source>
        <dbReference type="ARBA" id="ARBA00022729"/>
    </source>
</evidence>
<dbReference type="SUPFAM" id="SSF81321">
    <property type="entry name" value="Family A G protein-coupled receptor-like"/>
    <property type="match status" value="1"/>
</dbReference>
<sequence length="1103" mass="117810">MTLVIGCYEADLRVLFGPPGRSNVLIYLTRIVSFFYSQVTVALSLRCYHVNSLGLTTTPAVSEDIPTTVADASSASTSEGPAANATTQSNNSNATTGETSTTNGSTTNGSTTEKAFTTQLLDPTNAATTEALTIHINTTEASTTQIPTEVSTNEATTKTQTINTSTTEASTTQSPTELSTNKATTKTQTTNTSTTEASTTQSPTEVSTNGATTKTQTTNTSTTEASTTQSPTEVSTNKATTKTQTTNTSTTEASTTQSPTEVSTNGATTKTQTTHTSTTEASTTQSPTEVSTHGATTKTQTTNTSTTEASTTQSPTEGPPTENMPTTNAAATEASITQSPNEVSTNEATNKTQTTNTSTTEASTTPIPTEVPPTENMPTTNAAATEALTIQINTTEASTTQIPTEVPTNEATTKTQTTNTSTTEASTTPIPTEVPPTENMPTTDAAATEASITQSPTEVSTNEATTKTQITLEELLHQVTVNLSLEESQTILEEVQTILDSDSEVAEASDLISLVDVYATIGNTDKLQNATLEDSTSFVQASLSVANSLLDDRYTGFYQDANGSSEAQTISPASKVMSTTEQLMRSLAEQILAEGGESFNSSNDNIATEIKKWDGSGNPEPLSVPAEDQFSTSIATQAIIPAELFKAYQGLAIVSVLYRNLDKVIGNSSQTDVEEVFASGKSGSTSAEIAVLSKVLSISVVPQPADMSLFKNFPVNMTFQTHVKQVNAERPNDSAVDTDTAACVYWDITNSSSGESWSSSGCSFIRGNVNYTMCACRHLTSFAVLMQVRDIKISKPNQMALNIISYIGCSLSVVGVILLVGTFAFLNIHTERVLVHINLAVAVGLARIMFLLLDSPPRHSDACIVVAMVIYYTNMASFFWMLIEGVHLYLQVVVVFNIERSKLRLYMPVAWGVPIILMSVTVGVFSNSIRKSDVCWLQSSDNSIWMFVAPMLAVVAANTFILIRVVRVIFKLTAANATSGLSQTKQVAKATLMLQPVLGVTWIFGVLSLSSSLLIFQYLFTICNSFQGVLLFLFYCVFNSEVQDTFKRRKANWEMFNRSTKSSTVAPLTDLNRSTSYKHPSQGGSGAAVESSVLPLEDIPTFR</sequence>
<feature type="transmembrane region" description="Helical" evidence="10">
    <location>
        <begin position="833"/>
        <end position="853"/>
    </location>
</feature>
<dbReference type="PROSITE" id="PS50221">
    <property type="entry name" value="GAIN_B"/>
    <property type="match status" value="1"/>
</dbReference>
<feature type="transmembrane region" description="Helical" evidence="10">
    <location>
        <begin position="987"/>
        <end position="1009"/>
    </location>
</feature>
<evidence type="ECO:0000259" key="11">
    <source>
        <dbReference type="PROSITE" id="PS50221"/>
    </source>
</evidence>
<evidence type="ECO:0000256" key="7">
    <source>
        <dbReference type="ARBA" id="ARBA00023157"/>
    </source>
</evidence>
<comment type="subcellular location">
    <subcellularLocation>
        <location evidence="1">Membrane</location>
        <topology evidence="1">Multi-pass membrane protein</topology>
    </subcellularLocation>
</comment>
<dbReference type="InterPro" id="IPR017981">
    <property type="entry name" value="GPCR_2-like_7TM"/>
</dbReference>
<feature type="region of interest" description="Disordered" evidence="9">
    <location>
        <begin position="138"/>
        <end position="376"/>
    </location>
</feature>
<dbReference type="OrthoDB" id="10037534at2759"/>
<evidence type="ECO:0000259" key="12">
    <source>
        <dbReference type="PROSITE" id="PS50261"/>
    </source>
</evidence>
<evidence type="ECO:0000256" key="5">
    <source>
        <dbReference type="ARBA" id="ARBA00022989"/>
    </source>
</evidence>
<feature type="compositionally biased region" description="Low complexity" evidence="9">
    <location>
        <begin position="156"/>
        <end position="316"/>
    </location>
</feature>
<keyword evidence="3 10" id="KW-0812">Transmembrane</keyword>
<dbReference type="PROSITE" id="PS50261">
    <property type="entry name" value="G_PROTEIN_RECEP_F2_4"/>
    <property type="match status" value="1"/>
</dbReference>
<keyword evidence="7" id="KW-1015">Disulfide bond</keyword>
<feature type="region of interest" description="Disordered" evidence="9">
    <location>
        <begin position="400"/>
        <end position="439"/>
    </location>
</feature>
<protein>
    <recommendedName>
        <fullName evidence="15">Adhesion G-protein coupled receptor D1-like</fullName>
    </recommendedName>
</protein>
<feature type="compositionally biased region" description="Polar residues" evidence="9">
    <location>
        <begin position="323"/>
        <end position="343"/>
    </location>
</feature>
<dbReference type="PANTHER" id="PTHR12011">
    <property type="entry name" value="ADHESION G-PROTEIN COUPLED RECEPTOR"/>
    <property type="match status" value="1"/>
</dbReference>
<accession>A0A913ZUZ4</accession>
<name>A0A913ZUZ4_PATMI</name>
<keyword evidence="14" id="KW-1185">Reference proteome</keyword>
<feature type="domain" description="GAIN-B" evidence="11">
    <location>
        <begin position="597"/>
        <end position="792"/>
    </location>
</feature>
<feature type="transmembrane region" description="Helical" evidence="10">
    <location>
        <begin position="803"/>
        <end position="826"/>
    </location>
</feature>
<dbReference type="GO" id="GO:0004930">
    <property type="term" value="F:G protein-coupled receptor activity"/>
    <property type="evidence" value="ECO:0007669"/>
    <property type="project" value="InterPro"/>
</dbReference>
<dbReference type="InterPro" id="IPR046338">
    <property type="entry name" value="GAIN_dom_sf"/>
</dbReference>
<dbReference type="FunFam" id="1.20.1070.10:FF:000058">
    <property type="entry name" value="Adhesion G protein-coupled receptor F5"/>
    <property type="match status" value="1"/>
</dbReference>
<evidence type="ECO:0000256" key="1">
    <source>
        <dbReference type="ARBA" id="ARBA00004141"/>
    </source>
</evidence>
<keyword evidence="8" id="KW-0325">Glycoprotein</keyword>
<dbReference type="PANTHER" id="PTHR12011:SF471">
    <property type="entry name" value="G-PROTEIN COUPLED RECEPTORS FAMILY 2 PROFILE 2 DOMAIN-CONTAINING PROTEIN"/>
    <property type="match status" value="1"/>
</dbReference>
<evidence type="ECO:0000256" key="2">
    <source>
        <dbReference type="ARBA" id="ARBA00007343"/>
    </source>
</evidence>
<evidence type="ECO:0000313" key="13">
    <source>
        <dbReference type="EnsemblMetazoa" id="XP_038055085.1"/>
    </source>
</evidence>
<evidence type="ECO:0000256" key="9">
    <source>
        <dbReference type="SAM" id="MobiDB-lite"/>
    </source>
</evidence>
<evidence type="ECO:0000313" key="14">
    <source>
        <dbReference type="Proteomes" id="UP000887568"/>
    </source>
</evidence>
<dbReference type="InterPro" id="IPR000203">
    <property type="entry name" value="GPS"/>
</dbReference>
<evidence type="ECO:0000256" key="8">
    <source>
        <dbReference type="ARBA" id="ARBA00023180"/>
    </source>
</evidence>
<feature type="compositionally biased region" description="Low complexity" evidence="9">
    <location>
        <begin position="408"/>
        <end position="437"/>
    </location>
</feature>
<keyword evidence="4" id="KW-0732">Signal</keyword>
<organism evidence="13 14">
    <name type="scientific">Patiria miniata</name>
    <name type="common">Bat star</name>
    <name type="synonym">Asterina miniata</name>
    <dbReference type="NCBI Taxonomy" id="46514"/>
    <lineage>
        <taxon>Eukaryota</taxon>
        <taxon>Metazoa</taxon>
        <taxon>Echinodermata</taxon>
        <taxon>Eleutherozoa</taxon>
        <taxon>Asterozoa</taxon>
        <taxon>Asteroidea</taxon>
        <taxon>Valvatacea</taxon>
        <taxon>Valvatida</taxon>
        <taxon>Asterinidae</taxon>
        <taxon>Patiria</taxon>
    </lineage>
</organism>
<dbReference type="AlphaFoldDB" id="A0A913ZUZ4"/>
<reference evidence="13" key="1">
    <citation type="submission" date="2022-11" db="UniProtKB">
        <authorList>
            <consortium name="EnsemblMetazoa"/>
        </authorList>
    </citation>
    <scope>IDENTIFICATION</scope>
</reference>
<dbReference type="Gene3D" id="1.20.1070.10">
    <property type="entry name" value="Rhodopsin 7-helix transmembrane proteins"/>
    <property type="match status" value="1"/>
</dbReference>
<evidence type="ECO:0008006" key="15">
    <source>
        <dbReference type="Google" id="ProtNLM"/>
    </source>
</evidence>
<dbReference type="GO" id="GO:0007166">
    <property type="term" value="P:cell surface receptor signaling pathway"/>
    <property type="evidence" value="ECO:0007669"/>
    <property type="project" value="InterPro"/>
</dbReference>
<dbReference type="InterPro" id="IPR000832">
    <property type="entry name" value="GPCR_2_secretin-like"/>
</dbReference>
<proteinExistence type="inferred from homology"/>
<dbReference type="GeneID" id="119727304"/>
<evidence type="ECO:0000256" key="10">
    <source>
        <dbReference type="SAM" id="Phobius"/>
    </source>
</evidence>
<evidence type="ECO:0000256" key="6">
    <source>
        <dbReference type="ARBA" id="ARBA00023136"/>
    </source>
</evidence>
<evidence type="ECO:0000256" key="3">
    <source>
        <dbReference type="ARBA" id="ARBA00022692"/>
    </source>
</evidence>
<feature type="compositionally biased region" description="Low complexity" evidence="9">
    <location>
        <begin position="344"/>
        <end position="374"/>
    </location>
</feature>
<feature type="transmembrane region" description="Helical" evidence="10">
    <location>
        <begin position="1015"/>
        <end position="1038"/>
    </location>
</feature>
<comment type="similarity">
    <text evidence="2">Belongs to the G-protein coupled receptor 2 family. Adhesion G-protein coupled receptor (ADGR) subfamily.</text>
</comment>
<dbReference type="Pfam" id="PF00002">
    <property type="entry name" value="7tm_2"/>
    <property type="match status" value="1"/>
</dbReference>
<dbReference type="PRINTS" id="PR00249">
    <property type="entry name" value="GPCRSECRETIN"/>
</dbReference>